<feature type="domain" description="IBH1-like N-terminal" evidence="5">
    <location>
        <begin position="5"/>
        <end position="72"/>
    </location>
</feature>
<protein>
    <recommendedName>
        <fullName evidence="5">IBH1-like N-terminal domain-containing protein</fullName>
    </recommendedName>
</protein>
<comment type="caution">
    <text evidence="6">The sequence shown here is derived from an EMBL/GenBank/DDBJ whole genome shotgun (WGS) entry which is preliminary data.</text>
</comment>
<keyword evidence="7" id="KW-1185">Reference proteome</keyword>
<dbReference type="GO" id="GO:0046983">
    <property type="term" value="F:protein dimerization activity"/>
    <property type="evidence" value="ECO:0007669"/>
    <property type="project" value="InterPro"/>
</dbReference>
<dbReference type="GO" id="GO:0006355">
    <property type="term" value="P:regulation of DNA-templated transcription"/>
    <property type="evidence" value="ECO:0007669"/>
    <property type="project" value="InterPro"/>
</dbReference>
<dbReference type="OrthoDB" id="1922093at2759"/>
<sequence length="217" mass="24362">MQSESSLKREFMKKWLMGLQKCSSSEEKMSLLERKKAIKLSADLAMASTRNSNSYTTKFSWSHGLISEASKDTETGFLAKRILGPGQPELLSQAHLGSSINDETRRSARIGSRTKVGIVHKKKKKKIVSTEIQSVKNGYKVRARAIAKRLVKKRTQILKGLVPGGEAMDENSLIKEALDYIVSLRAQVDVMHHVANSPQLLNHNKCFDFGVRNYMEI</sequence>
<evidence type="ECO:0000259" key="5">
    <source>
        <dbReference type="Pfam" id="PF26576"/>
    </source>
</evidence>
<dbReference type="InterPro" id="IPR036638">
    <property type="entry name" value="HLH_DNA-bd_sf"/>
</dbReference>
<dbReference type="EMBL" id="JAKOGI010000240">
    <property type="protein sequence ID" value="KAJ8438797.1"/>
    <property type="molecule type" value="Genomic_DNA"/>
</dbReference>
<dbReference type="InterPro" id="IPR044660">
    <property type="entry name" value="IBH1-like"/>
</dbReference>
<dbReference type="PANTHER" id="PTHR33124:SF5">
    <property type="entry name" value="TRANSCRIPTION FACTOR IBH1-LIKE 1"/>
    <property type="match status" value="1"/>
</dbReference>
<dbReference type="InterPro" id="IPR059002">
    <property type="entry name" value="IBH1_N"/>
</dbReference>
<keyword evidence="4" id="KW-0539">Nucleus</keyword>
<dbReference type="AlphaFoldDB" id="A0A9Q1K9H8"/>
<dbReference type="GO" id="GO:0000976">
    <property type="term" value="F:transcription cis-regulatory region binding"/>
    <property type="evidence" value="ECO:0007669"/>
    <property type="project" value="UniProtKB-ARBA"/>
</dbReference>
<keyword evidence="2" id="KW-0805">Transcription regulation</keyword>
<proteinExistence type="predicted"/>
<comment type="subcellular location">
    <subcellularLocation>
        <location evidence="1">Nucleus</location>
    </subcellularLocation>
</comment>
<gene>
    <name evidence="6" type="ORF">Cgig2_023831</name>
</gene>
<evidence type="ECO:0000256" key="1">
    <source>
        <dbReference type="ARBA" id="ARBA00004123"/>
    </source>
</evidence>
<organism evidence="6 7">
    <name type="scientific">Carnegiea gigantea</name>
    <dbReference type="NCBI Taxonomy" id="171969"/>
    <lineage>
        <taxon>Eukaryota</taxon>
        <taxon>Viridiplantae</taxon>
        <taxon>Streptophyta</taxon>
        <taxon>Embryophyta</taxon>
        <taxon>Tracheophyta</taxon>
        <taxon>Spermatophyta</taxon>
        <taxon>Magnoliopsida</taxon>
        <taxon>eudicotyledons</taxon>
        <taxon>Gunneridae</taxon>
        <taxon>Pentapetalae</taxon>
        <taxon>Caryophyllales</taxon>
        <taxon>Cactineae</taxon>
        <taxon>Cactaceae</taxon>
        <taxon>Cactoideae</taxon>
        <taxon>Echinocereeae</taxon>
        <taxon>Carnegiea</taxon>
    </lineage>
</organism>
<evidence type="ECO:0000256" key="4">
    <source>
        <dbReference type="ARBA" id="ARBA00023242"/>
    </source>
</evidence>
<dbReference type="SUPFAM" id="SSF47459">
    <property type="entry name" value="HLH, helix-loop-helix DNA-binding domain"/>
    <property type="match status" value="1"/>
</dbReference>
<dbReference type="PANTHER" id="PTHR33124">
    <property type="entry name" value="TRANSCRIPTION FACTOR IBH1-LIKE 1"/>
    <property type="match status" value="1"/>
</dbReference>
<dbReference type="GO" id="GO:0005634">
    <property type="term" value="C:nucleus"/>
    <property type="evidence" value="ECO:0007669"/>
    <property type="project" value="UniProtKB-SubCell"/>
</dbReference>
<dbReference type="Proteomes" id="UP001153076">
    <property type="component" value="Unassembled WGS sequence"/>
</dbReference>
<name>A0A9Q1K9H8_9CARY</name>
<dbReference type="Pfam" id="PF26576">
    <property type="entry name" value="IBH1_N"/>
    <property type="match status" value="1"/>
</dbReference>
<evidence type="ECO:0000256" key="2">
    <source>
        <dbReference type="ARBA" id="ARBA00023015"/>
    </source>
</evidence>
<evidence type="ECO:0000313" key="6">
    <source>
        <dbReference type="EMBL" id="KAJ8438797.1"/>
    </source>
</evidence>
<evidence type="ECO:0000256" key="3">
    <source>
        <dbReference type="ARBA" id="ARBA00023163"/>
    </source>
</evidence>
<dbReference type="InterPro" id="IPR044549">
    <property type="entry name" value="bHLH_AtIBH1-like"/>
</dbReference>
<evidence type="ECO:0000313" key="7">
    <source>
        <dbReference type="Proteomes" id="UP001153076"/>
    </source>
</evidence>
<accession>A0A9Q1K9H8</accession>
<keyword evidence="3" id="KW-0804">Transcription</keyword>
<reference evidence="6" key="1">
    <citation type="submission" date="2022-04" db="EMBL/GenBank/DDBJ databases">
        <title>Carnegiea gigantea Genome sequencing and assembly v2.</title>
        <authorList>
            <person name="Copetti D."/>
            <person name="Sanderson M.J."/>
            <person name="Burquez A."/>
            <person name="Wojciechowski M.F."/>
        </authorList>
    </citation>
    <scope>NUCLEOTIDE SEQUENCE</scope>
    <source>
        <strain evidence="6">SGP5-SGP5p</strain>
        <tissue evidence="6">Aerial part</tissue>
    </source>
</reference>
<dbReference type="CDD" id="cd11444">
    <property type="entry name" value="bHLH_AtIBH1_like"/>
    <property type="match status" value="1"/>
</dbReference>